<organism evidence="2 3">
    <name type="scientific">Pseudonocardia nematodicida</name>
    <dbReference type="NCBI Taxonomy" id="1206997"/>
    <lineage>
        <taxon>Bacteria</taxon>
        <taxon>Bacillati</taxon>
        <taxon>Actinomycetota</taxon>
        <taxon>Actinomycetes</taxon>
        <taxon>Pseudonocardiales</taxon>
        <taxon>Pseudonocardiaceae</taxon>
        <taxon>Pseudonocardia</taxon>
    </lineage>
</organism>
<comment type="caution">
    <text evidence="2">The sequence shown here is derived from an EMBL/GenBank/DDBJ whole genome shotgun (WGS) entry which is preliminary data.</text>
</comment>
<dbReference type="RefSeq" id="WP_349300234.1">
    <property type="nucleotide sequence ID" value="NZ_JBEDNQ010000009.1"/>
</dbReference>
<accession>A0ABV1KFC7</accession>
<evidence type="ECO:0000313" key="2">
    <source>
        <dbReference type="EMBL" id="MEQ3553169.1"/>
    </source>
</evidence>
<proteinExistence type="predicted"/>
<evidence type="ECO:0000256" key="1">
    <source>
        <dbReference type="SAM" id="MobiDB-lite"/>
    </source>
</evidence>
<dbReference type="Proteomes" id="UP001494902">
    <property type="component" value="Unassembled WGS sequence"/>
</dbReference>
<evidence type="ECO:0000313" key="3">
    <source>
        <dbReference type="Proteomes" id="UP001494902"/>
    </source>
</evidence>
<keyword evidence="3" id="KW-1185">Reference proteome</keyword>
<sequence>MSATYSVDDTVPDGSLRRGASPRTIRAALIPEDRTRFDAAYADELATARDNLDLTGLFAMLERWRRVAVLQRDPDRFDALVRRAAELRTGEPASPDETTAETRRRAGL</sequence>
<gene>
    <name evidence="2" type="ORF">WIS52_22090</name>
</gene>
<dbReference type="Pfam" id="PF19760">
    <property type="entry name" value="DUF6247"/>
    <property type="match status" value="1"/>
</dbReference>
<dbReference type="InterPro" id="IPR046214">
    <property type="entry name" value="DUF6247"/>
</dbReference>
<feature type="region of interest" description="Disordered" evidence="1">
    <location>
        <begin position="1"/>
        <end position="20"/>
    </location>
</feature>
<reference evidence="2 3" key="1">
    <citation type="submission" date="2024-03" db="EMBL/GenBank/DDBJ databases">
        <title>Draft genome sequence of Pseudonocardia nematodicida JCM 31783.</title>
        <authorList>
            <person name="Butdee W."/>
            <person name="Duangmal K."/>
        </authorList>
    </citation>
    <scope>NUCLEOTIDE SEQUENCE [LARGE SCALE GENOMIC DNA]</scope>
    <source>
        <strain evidence="2 3">JCM 31783</strain>
    </source>
</reference>
<feature type="region of interest" description="Disordered" evidence="1">
    <location>
        <begin position="87"/>
        <end position="108"/>
    </location>
</feature>
<protein>
    <submittedName>
        <fullName evidence="2">DUF6247 family protein</fullName>
    </submittedName>
</protein>
<dbReference type="EMBL" id="JBEDNQ010000009">
    <property type="protein sequence ID" value="MEQ3553169.1"/>
    <property type="molecule type" value="Genomic_DNA"/>
</dbReference>
<name>A0ABV1KFC7_9PSEU</name>